<evidence type="ECO:0000256" key="8">
    <source>
        <dbReference type="RuleBase" id="RU362091"/>
    </source>
</evidence>
<sequence>MTSQQMTYLAAFFTYLLAMITISWFVSRWQKSGSDFLLAGRKVPLFLTLGTTVATMVGTGSSMGAVGFAYQNAWAGALYGIGGAIGILLLAWIFAPVRKQQFATMSEELASYVDDNALVKKILAVIIYAASIGWLGAHLIGGGMYLAWLTGIDDTTAKLIIGVGLAIYVTLGGYSAVVWTDAIQAVILFIGFLLMAYFAIDFVGGWQAVQNNHLVNESGLFSYQNIGLVPAISMSFAVLVGVMATPSFRQRIYSGDSVSSIRQSFVMSGVLYLGFSLVPAIIGICAFLINGNLDNPAYAFPYIALNTLPVLLGGLILLAGISATLSSASSDAIAGVSVFVSDIYAWLFQKSSDKKQLTDRQQLVLSRFSMILTVTIALLFALLSNNIITYITKMISLALCGLFVMGLLGRFWQKLTWQGSIAILLSSTLSAALIGFNESWLAYFGNPSIPAVISGVFFGVLVSLLTQPDKPTEITSTNKELESVL</sequence>
<feature type="transmembrane region" description="Helical" evidence="9">
    <location>
        <begin position="6"/>
        <end position="26"/>
    </location>
</feature>
<evidence type="ECO:0000256" key="9">
    <source>
        <dbReference type="SAM" id="Phobius"/>
    </source>
</evidence>
<dbReference type="GO" id="GO:0005886">
    <property type="term" value="C:plasma membrane"/>
    <property type="evidence" value="ECO:0007669"/>
    <property type="project" value="TreeGrafter"/>
</dbReference>
<evidence type="ECO:0000256" key="6">
    <source>
        <dbReference type="ARBA" id="ARBA00022989"/>
    </source>
</evidence>
<dbReference type="STRING" id="1348114.OM33_20325"/>
<reference evidence="10 11" key="1">
    <citation type="submission" date="2014-11" db="EMBL/GenBank/DDBJ databases">
        <title>Complete Genome Sequence of Pseudoalteromonas sp. Strain OCN003 Isolated from Kaneohe Bay, Oahu, Hawaii.</title>
        <authorList>
            <person name="Beurmann S."/>
            <person name="Videau P."/>
            <person name="Ushijima B."/>
            <person name="Smith A.M."/>
            <person name="Aeby G.S."/>
            <person name="Callahan S.M."/>
            <person name="Belcaid M."/>
        </authorList>
    </citation>
    <scope>NUCLEOTIDE SEQUENCE [LARGE SCALE GENOMIC DNA]</scope>
    <source>
        <strain evidence="10 11">OCN003</strain>
    </source>
</reference>
<feature type="transmembrane region" description="Helical" evidence="9">
    <location>
        <begin position="390"/>
        <end position="408"/>
    </location>
</feature>
<feature type="transmembrane region" description="Helical" evidence="9">
    <location>
        <begin position="448"/>
        <end position="466"/>
    </location>
</feature>
<name>A0A0A7EMT1_9GAMM</name>
<feature type="transmembrane region" description="Helical" evidence="9">
    <location>
        <begin position="265"/>
        <end position="289"/>
    </location>
</feature>
<protein>
    <submittedName>
        <fullName evidence="10">Sodium:proline symporter</fullName>
    </submittedName>
</protein>
<evidence type="ECO:0000313" key="11">
    <source>
        <dbReference type="Proteomes" id="UP000030341"/>
    </source>
</evidence>
<dbReference type="RefSeq" id="WP_040136325.1">
    <property type="nucleotide sequence ID" value="NZ_CP009889.1"/>
</dbReference>
<dbReference type="OrthoDB" id="9814523at2"/>
<feature type="transmembrane region" description="Helical" evidence="9">
    <location>
        <begin position="226"/>
        <end position="244"/>
    </location>
</feature>
<comment type="subcellular location">
    <subcellularLocation>
        <location evidence="1">Membrane</location>
        <topology evidence="1">Multi-pass membrane protein</topology>
    </subcellularLocation>
</comment>
<keyword evidence="7 9" id="KW-0472">Membrane</keyword>
<evidence type="ECO:0000256" key="2">
    <source>
        <dbReference type="ARBA" id="ARBA00006434"/>
    </source>
</evidence>
<feature type="transmembrane region" description="Helical" evidence="9">
    <location>
        <begin position="415"/>
        <end position="436"/>
    </location>
</feature>
<feature type="transmembrane region" description="Helical" evidence="9">
    <location>
        <begin position="76"/>
        <end position="95"/>
    </location>
</feature>
<evidence type="ECO:0000256" key="1">
    <source>
        <dbReference type="ARBA" id="ARBA00004141"/>
    </source>
</evidence>
<dbReference type="PROSITE" id="PS50283">
    <property type="entry name" value="NA_SOLUT_SYMP_3"/>
    <property type="match status" value="1"/>
</dbReference>
<dbReference type="GO" id="GO:0015293">
    <property type="term" value="F:symporter activity"/>
    <property type="evidence" value="ECO:0007669"/>
    <property type="project" value="UniProtKB-KW"/>
</dbReference>
<evidence type="ECO:0000256" key="7">
    <source>
        <dbReference type="ARBA" id="ARBA00023136"/>
    </source>
</evidence>
<dbReference type="PANTHER" id="PTHR48086">
    <property type="entry name" value="SODIUM/PROLINE SYMPORTER-RELATED"/>
    <property type="match status" value="1"/>
</dbReference>
<keyword evidence="11" id="KW-1185">Reference proteome</keyword>
<dbReference type="HOGENOM" id="CLU_018808_15_3_6"/>
<evidence type="ECO:0000256" key="3">
    <source>
        <dbReference type="ARBA" id="ARBA00022448"/>
    </source>
</evidence>
<dbReference type="InterPro" id="IPR038377">
    <property type="entry name" value="Na/Glc_symporter_sf"/>
</dbReference>
<feature type="transmembrane region" description="Helical" evidence="9">
    <location>
        <begin position="122"/>
        <end position="147"/>
    </location>
</feature>
<dbReference type="InterPro" id="IPR001734">
    <property type="entry name" value="Na/solute_symporter"/>
</dbReference>
<keyword evidence="5" id="KW-0769">Symport</keyword>
<feature type="transmembrane region" description="Helical" evidence="9">
    <location>
        <begin position="301"/>
        <end position="321"/>
    </location>
</feature>
<dbReference type="CDD" id="cd10322">
    <property type="entry name" value="SLC5sbd"/>
    <property type="match status" value="1"/>
</dbReference>
<dbReference type="InterPro" id="IPR050277">
    <property type="entry name" value="Sodium:Solute_Symporter"/>
</dbReference>
<dbReference type="AlphaFoldDB" id="A0A0A7EMT1"/>
<accession>A0A0A7EMT1</accession>
<evidence type="ECO:0000313" key="10">
    <source>
        <dbReference type="EMBL" id="AIY67381.1"/>
    </source>
</evidence>
<dbReference type="Pfam" id="PF00474">
    <property type="entry name" value="SSF"/>
    <property type="match status" value="1"/>
</dbReference>
<feature type="transmembrane region" description="Helical" evidence="9">
    <location>
        <begin position="186"/>
        <end position="206"/>
    </location>
</feature>
<keyword evidence="3" id="KW-0813">Transport</keyword>
<evidence type="ECO:0000256" key="5">
    <source>
        <dbReference type="ARBA" id="ARBA00022847"/>
    </source>
</evidence>
<evidence type="ECO:0000256" key="4">
    <source>
        <dbReference type="ARBA" id="ARBA00022692"/>
    </source>
</evidence>
<keyword evidence="4 9" id="KW-0812">Transmembrane</keyword>
<comment type="similarity">
    <text evidence="2 8">Belongs to the sodium:solute symporter (SSF) (TC 2.A.21) family.</text>
</comment>
<feature type="transmembrane region" description="Helical" evidence="9">
    <location>
        <begin position="46"/>
        <end position="70"/>
    </location>
</feature>
<dbReference type="eggNOG" id="COG0591">
    <property type="taxonomic scope" value="Bacteria"/>
</dbReference>
<keyword evidence="6 9" id="KW-1133">Transmembrane helix</keyword>
<dbReference type="KEGG" id="pseo:OM33_20325"/>
<dbReference type="Gene3D" id="1.20.1730.10">
    <property type="entry name" value="Sodium/glucose cotransporter"/>
    <property type="match status" value="1"/>
</dbReference>
<dbReference type="PANTHER" id="PTHR48086:SF7">
    <property type="entry name" value="SODIUM-SOLUTE SYMPORTER-RELATED"/>
    <property type="match status" value="1"/>
</dbReference>
<organism evidence="10 11">
    <name type="scientific">Pseudoalteromonas piratica</name>
    <dbReference type="NCBI Taxonomy" id="1348114"/>
    <lineage>
        <taxon>Bacteria</taxon>
        <taxon>Pseudomonadati</taxon>
        <taxon>Pseudomonadota</taxon>
        <taxon>Gammaproteobacteria</taxon>
        <taxon>Alteromonadales</taxon>
        <taxon>Pseudoalteromonadaceae</taxon>
        <taxon>Pseudoalteromonas</taxon>
    </lineage>
</organism>
<feature type="transmembrane region" description="Helical" evidence="9">
    <location>
        <begin position="159"/>
        <end position="179"/>
    </location>
</feature>
<dbReference type="EMBL" id="CP009889">
    <property type="protein sequence ID" value="AIY67381.1"/>
    <property type="molecule type" value="Genomic_DNA"/>
</dbReference>
<gene>
    <name evidence="10" type="ORF">OM33_20325</name>
</gene>
<dbReference type="Proteomes" id="UP000030341">
    <property type="component" value="Chromosome 2"/>
</dbReference>
<proteinExistence type="inferred from homology"/>
<feature type="transmembrane region" description="Helical" evidence="9">
    <location>
        <begin position="364"/>
        <end position="384"/>
    </location>
</feature>